<evidence type="ECO:0000313" key="4">
    <source>
        <dbReference type="Proteomes" id="UP001341297"/>
    </source>
</evidence>
<dbReference type="EMBL" id="LECW02000001">
    <property type="protein sequence ID" value="KRT95799.1"/>
    <property type="molecule type" value="Genomic_DNA"/>
</dbReference>
<evidence type="ECO:0000313" key="2">
    <source>
        <dbReference type="EMBL" id="MEC0484295.1"/>
    </source>
</evidence>
<dbReference type="STRING" id="1664069.BGLY_0482"/>
<dbReference type="Proteomes" id="UP000036168">
    <property type="component" value="Unassembled WGS sequence"/>
</dbReference>
<dbReference type="PANTHER" id="PTHR42905:SF16">
    <property type="entry name" value="CARBOXYPHOSPHONOENOLPYRUVATE PHOSPHONOMUTASE-LIKE PROTEIN (AFU_ORTHOLOGUE AFUA_5G07230)"/>
    <property type="match status" value="1"/>
</dbReference>
<dbReference type="SUPFAM" id="SSF51621">
    <property type="entry name" value="Phosphoenolpyruvate/pyruvate domain"/>
    <property type="match status" value="1"/>
</dbReference>
<gene>
    <name evidence="1" type="ORF">AB447_201490</name>
    <name evidence="2" type="ORF">P8828_05460</name>
</gene>
<dbReference type="GO" id="GO:0016829">
    <property type="term" value="F:lyase activity"/>
    <property type="evidence" value="ECO:0007669"/>
    <property type="project" value="UniProtKB-KW"/>
</dbReference>
<reference evidence="1" key="2">
    <citation type="submission" date="2015-10" db="EMBL/GenBank/DDBJ databases">
        <authorList>
            <person name="Gilbert D.G."/>
        </authorList>
    </citation>
    <scope>NUCLEOTIDE SEQUENCE</scope>
    <source>
        <strain evidence="1">GO-13</strain>
    </source>
</reference>
<dbReference type="InterPro" id="IPR040442">
    <property type="entry name" value="Pyrv_kinase-like_dom_sf"/>
</dbReference>
<dbReference type="OrthoDB" id="9780430at2"/>
<dbReference type="InterPro" id="IPR039556">
    <property type="entry name" value="ICL/PEPM"/>
</dbReference>
<evidence type="ECO:0000313" key="3">
    <source>
        <dbReference type="Proteomes" id="UP000036168"/>
    </source>
</evidence>
<dbReference type="Gene3D" id="3.20.20.60">
    <property type="entry name" value="Phosphoenolpyruvate-binding domains"/>
    <property type="match status" value="1"/>
</dbReference>
<dbReference type="AlphaFoldDB" id="A0A0T6BVX6"/>
<reference evidence="1 3" key="1">
    <citation type="journal article" date="2015" name="Int. J. Syst. Evol. Microbiol.">
        <title>Bacillus glycinifermentans sp. nov., isolated from fermented soybean paste.</title>
        <authorList>
            <person name="Kim S.J."/>
            <person name="Dunlap C.A."/>
            <person name="Kwon S.W."/>
            <person name="Rooney A.P."/>
        </authorList>
    </citation>
    <scope>NUCLEOTIDE SEQUENCE [LARGE SCALE GENOMIC DNA]</scope>
    <source>
        <strain evidence="1 3">GO-13</strain>
    </source>
</reference>
<proteinExistence type="predicted"/>
<accession>A0A0T6BVX6</accession>
<dbReference type="PANTHER" id="PTHR42905">
    <property type="entry name" value="PHOSPHOENOLPYRUVATE CARBOXYLASE"/>
    <property type="match status" value="1"/>
</dbReference>
<keyword evidence="4" id="KW-1185">Reference proteome</keyword>
<sequence>MKQLKKFETFQHLHHQSAPFVLPNAWDAGSAAVFERTGFKAVGTTSAGIAMSLGYKDGEHLPFETLLDVLTNIACSVAVPVSADIEAGYGAFPEEISENVQKIAKTGVVGINIEDGTGNPEQPLSDASWQAEKIAAVKKLDLPLFINARTDLYWLKHCNPAFRLQSAARRANIYREAGADCIFVPGAVDTQTIHQLRNGISGPLNVLAGSGTPSVKLLSDMGIERISLGSGPFRASLTLLKTIGEEIISRGSFRHMTEGVLSYDDAAEWIHPPKK</sequence>
<evidence type="ECO:0000313" key="1">
    <source>
        <dbReference type="EMBL" id="KRT95799.1"/>
    </source>
</evidence>
<dbReference type="CDD" id="cd00377">
    <property type="entry name" value="ICL_PEPM"/>
    <property type="match status" value="1"/>
</dbReference>
<name>A0A0T6BVX6_9BACI</name>
<dbReference type="RefSeq" id="WP_057957405.1">
    <property type="nucleotide sequence ID" value="NZ_CP023481.1"/>
</dbReference>
<dbReference type="InterPro" id="IPR015813">
    <property type="entry name" value="Pyrv/PenolPyrv_kinase-like_dom"/>
</dbReference>
<organism evidence="1 3">
    <name type="scientific">Bacillus glycinifermentans</name>
    <dbReference type="NCBI Taxonomy" id="1664069"/>
    <lineage>
        <taxon>Bacteria</taxon>
        <taxon>Bacillati</taxon>
        <taxon>Bacillota</taxon>
        <taxon>Bacilli</taxon>
        <taxon>Bacillales</taxon>
        <taxon>Bacillaceae</taxon>
        <taxon>Bacillus</taxon>
    </lineage>
</organism>
<protein>
    <submittedName>
        <fullName evidence="1">Dihydrouridine synthase</fullName>
    </submittedName>
    <submittedName>
        <fullName evidence="2">Isocitrate lyase/phosphoenolpyruvate mutase family protein</fullName>
    </submittedName>
</protein>
<keyword evidence="2" id="KW-0456">Lyase</keyword>
<reference evidence="2 4" key="3">
    <citation type="submission" date="2023-03" db="EMBL/GenBank/DDBJ databases">
        <title>Agriculturally important microbes genome sequencing.</title>
        <authorList>
            <person name="Dunlap C."/>
        </authorList>
    </citation>
    <scope>NUCLEOTIDE SEQUENCE [LARGE SCALE GENOMIC DNA]</scope>
    <source>
        <strain evidence="2 4">CBP-3203</strain>
    </source>
</reference>
<dbReference type="Proteomes" id="UP001341297">
    <property type="component" value="Unassembled WGS sequence"/>
</dbReference>
<dbReference type="EMBL" id="JARRTL010000007">
    <property type="protein sequence ID" value="MEC0484295.1"/>
    <property type="molecule type" value="Genomic_DNA"/>
</dbReference>
<comment type="caution">
    <text evidence="1">The sequence shown here is derived from an EMBL/GenBank/DDBJ whole genome shotgun (WGS) entry which is preliminary data.</text>
</comment>
<dbReference type="Pfam" id="PF13714">
    <property type="entry name" value="PEP_mutase"/>
    <property type="match status" value="1"/>
</dbReference>